<reference evidence="9 10" key="1">
    <citation type="journal article" date="2019" name="Int. J. Syst. Evol. Microbiol.">
        <title>The Global Catalogue of Microorganisms (GCM) 10K type strain sequencing project: providing services to taxonomists for standard genome sequencing and annotation.</title>
        <authorList>
            <consortium name="The Broad Institute Genomics Platform"/>
            <consortium name="The Broad Institute Genome Sequencing Center for Infectious Disease"/>
            <person name="Wu L."/>
            <person name="Ma J."/>
        </authorList>
    </citation>
    <scope>NUCLEOTIDE SEQUENCE [LARGE SCALE GENOMIC DNA]</scope>
    <source>
        <strain evidence="9 10">JCM 15628</strain>
    </source>
</reference>
<comment type="caution">
    <text evidence="9">The sequence shown here is derived from an EMBL/GenBank/DDBJ whole genome shotgun (WGS) entry which is preliminary data.</text>
</comment>
<evidence type="ECO:0000256" key="5">
    <source>
        <dbReference type="ARBA" id="ARBA00022840"/>
    </source>
</evidence>
<evidence type="ECO:0000256" key="6">
    <source>
        <dbReference type="ARBA" id="ARBA00023029"/>
    </source>
</evidence>
<name>A0ABN2S2Y1_9MICO</name>
<keyword evidence="8" id="KW-0413">Isomerase</keyword>
<evidence type="ECO:0000313" key="10">
    <source>
        <dbReference type="Proteomes" id="UP001500013"/>
    </source>
</evidence>
<dbReference type="PANTHER" id="PTHR45866">
    <property type="entry name" value="DNA GYRASE/TOPOISOMERASE SUBUNIT B"/>
    <property type="match status" value="1"/>
</dbReference>
<proteinExistence type="inferred from homology"/>
<keyword evidence="10" id="KW-1185">Reference proteome</keyword>
<evidence type="ECO:0000256" key="3">
    <source>
        <dbReference type="ARBA" id="ARBA00012895"/>
    </source>
</evidence>
<keyword evidence="5" id="KW-0067">ATP-binding</keyword>
<evidence type="ECO:0000256" key="7">
    <source>
        <dbReference type="ARBA" id="ARBA00023125"/>
    </source>
</evidence>
<evidence type="ECO:0000313" key="9">
    <source>
        <dbReference type="EMBL" id="GAA1979480.1"/>
    </source>
</evidence>
<comment type="similarity">
    <text evidence="2">Belongs to the type II topoisomerase GyrB family.</text>
</comment>
<gene>
    <name evidence="9" type="ORF">GCM10009817_20190</name>
</gene>
<evidence type="ECO:0000256" key="1">
    <source>
        <dbReference type="ARBA" id="ARBA00000185"/>
    </source>
</evidence>
<sequence length="213" mass="23101">MGPTSRPEVWQGARVGATHDWSTSVDAEHLDEVRRDRAALAPGGLPHLLLEVLAYPVDEAREGTTSQVRVVLHADGSVSVSDDGRGTETRVDADGVARVKPVMATRDLRFYGRSDAPLLPDGHRRSGISVVAALSEWLVHTNRRAEGSWRRRFEHGLPVGELETLPAQHASGTVVHFRPDPDLVDSAVSVSELLEATRAYAAVVPVEVVDERG</sequence>
<dbReference type="SUPFAM" id="SSF55874">
    <property type="entry name" value="ATPase domain of HSP90 chaperone/DNA topoisomerase II/histidine kinase"/>
    <property type="match status" value="1"/>
</dbReference>
<organism evidence="9 10">
    <name type="scientific">Terrabacter lapilli</name>
    <dbReference type="NCBI Taxonomy" id="436231"/>
    <lineage>
        <taxon>Bacteria</taxon>
        <taxon>Bacillati</taxon>
        <taxon>Actinomycetota</taxon>
        <taxon>Actinomycetes</taxon>
        <taxon>Micrococcales</taxon>
        <taxon>Intrasporangiaceae</taxon>
        <taxon>Terrabacter</taxon>
    </lineage>
</organism>
<evidence type="ECO:0000256" key="4">
    <source>
        <dbReference type="ARBA" id="ARBA00022741"/>
    </source>
</evidence>
<keyword evidence="4" id="KW-0547">Nucleotide-binding</keyword>
<dbReference type="EMBL" id="BAAAPU010000007">
    <property type="protein sequence ID" value="GAA1979480.1"/>
    <property type="molecule type" value="Genomic_DNA"/>
</dbReference>
<keyword evidence="7" id="KW-0238">DNA-binding</keyword>
<protein>
    <recommendedName>
        <fullName evidence="3">DNA topoisomerase (ATP-hydrolyzing)</fullName>
        <ecNumber evidence="3">5.6.2.2</ecNumber>
    </recommendedName>
</protein>
<dbReference type="EC" id="5.6.2.2" evidence="3"/>
<dbReference type="Proteomes" id="UP001500013">
    <property type="component" value="Unassembled WGS sequence"/>
</dbReference>
<dbReference type="InterPro" id="IPR036890">
    <property type="entry name" value="HATPase_C_sf"/>
</dbReference>
<evidence type="ECO:0000256" key="8">
    <source>
        <dbReference type="ARBA" id="ARBA00023235"/>
    </source>
</evidence>
<comment type="catalytic activity">
    <reaction evidence="1">
        <text>ATP-dependent breakage, passage and rejoining of double-stranded DNA.</text>
        <dbReference type="EC" id="5.6.2.2"/>
    </reaction>
</comment>
<evidence type="ECO:0000256" key="2">
    <source>
        <dbReference type="ARBA" id="ARBA00010708"/>
    </source>
</evidence>
<keyword evidence="6" id="KW-0799">Topoisomerase</keyword>
<accession>A0ABN2S2Y1</accession>
<dbReference type="PANTHER" id="PTHR45866:SF1">
    <property type="entry name" value="DNA GYRASE SUBUNIT B, MITOCHONDRIAL"/>
    <property type="match status" value="1"/>
</dbReference>
<dbReference type="Gene3D" id="3.30.565.10">
    <property type="entry name" value="Histidine kinase-like ATPase, C-terminal domain"/>
    <property type="match status" value="1"/>
</dbReference>